<gene>
    <name evidence="8" type="primary">uraD</name>
    <name evidence="8" type="ORF">HLB23_38935</name>
</gene>
<dbReference type="InterPro" id="IPR017595">
    <property type="entry name" value="OHCU_decarboxylase-2"/>
</dbReference>
<dbReference type="RefSeq" id="WP_067529038.1">
    <property type="nucleotide sequence ID" value="NZ_JABELX010000027.1"/>
</dbReference>
<organism evidence="8 9">
    <name type="scientific">Nocardia uniformis</name>
    <dbReference type="NCBI Taxonomy" id="53432"/>
    <lineage>
        <taxon>Bacteria</taxon>
        <taxon>Bacillati</taxon>
        <taxon>Actinomycetota</taxon>
        <taxon>Actinomycetes</taxon>
        <taxon>Mycobacteriales</taxon>
        <taxon>Nocardiaceae</taxon>
        <taxon>Nocardia</taxon>
    </lineage>
</organism>
<dbReference type="GO" id="GO:0019628">
    <property type="term" value="P:urate catabolic process"/>
    <property type="evidence" value="ECO:0007669"/>
    <property type="project" value="TreeGrafter"/>
</dbReference>
<keyword evidence="4" id="KW-0659">Purine metabolism</keyword>
<evidence type="ECO:0000256" key="3">
    <source>
        <dbReference type="ARBA" id="ARBA00012257"/>
    </source>
</evidence>
<dbReference type="PANTHER" id="PTHR43466:SF1">
    <property type="entry name" value="2-OXO-4-HYDROXY-4-CARBOXY-5-UREIDOIMIDAZOLINE DECARBOXYLASE-RELATED"/>
    <property type="match status" value="1"/>
</dbReference>
<dbReference type="NCBIfam" id="TIGR03180">
    <property type="entry name" value="UraD_2"/>
    <property type="match status" value="1"/>
</dbReference>
<dbReference type="Pfam" id="PF09349">
    <property type="entry name" value="OHCU_decarbox"/>
    <property type="match status" value="1"/>
</dbReference>
<dbReference type="PANTHER" id="PTHR43466">
    <property type="entry name" value="2-OXO-4-HYDROXY-4-CARBOXY-5-UREIDOIMIDAZOLINE DECARBOXYLASE-RELATED"/>
    <property type="match status" value="1"/>
</dbReference>
<evidence type="ECO:0000256" key="6">
    <source>
        <dbReference type="ARBA" id="ARBA00023239"/>
    </source>
</evidence>
<evidence type="ECO:0000256" key="1">
    <source>
        <dbReference type="ARBA" id="ARBA00001163"/>
    </source>
</evidence>
<comment type="catalytic activity">
    <reaction evidence="1">
        <text>5-hydroxy-2-oxo-4-ureido-2,5-dihydro-1H-imidazole-5-carboxylate + H(+) = (S)-allantoin + CO2</text>
        <dbReference type="Rhea" id="RHEA:26301"/>
        <dbReference type="ChEBI" id="CHEBI:15378"/>
        <dbReference type="ChEBI" id="CHEBI:15678"/>
        <dbReference type="ChEBI" id="CHEBI:16526"/>
        <dbReference type="ChEBI" id="CHEBI:58639"/>
        <dbReference type="EC" id="4.1.1.97"/>
    </reaction>
</comment>
<dbReference type="InterPro" id="IPR036778">
    <property type="entry name" value="OHCU_decarboxylase_sf"/>
</dbReference>
<accession>A0A849CB52</accession>
<proteinExistence type="predicted"/>
<reference evidence="8 9" key="1">
    <citation type="submission" date="2020-05" db="EMBL/GenBank/DDBJ databases">
        <title>MicrobeNet Type strains.</title>
        <authorList>
            <person name="Nicholson A.C."/>
        </authorList>
    </citation>
    <scope>NUCLEOTIDE SEQUENCE [LARGE SCALE GENOMIC DNA]</scope>
    <source>
        <strain evidence="8 9">JCM 3224</strain>
    </source>
</reference>
<keyword evidence="6 8" id="KW-0456">Lyase</keyword>
<feature type="domain" description="Oxo-4-hydroxy-4-carboxy-5-ureidoimidazoline decarboxylase" evidence="7">
    <location>
        <begin position="10"/>
        <end position="167"/>
    </location>
</feature>
<evidence type="ECO:0000256" key="5">
    <source>
        <dbReference type="ARBA" id="ARBA00022793"/>
    </source>
</evidence>
<comment type="pathway">
    <text evidence="2">Purine metabolism; urate degradation; (S)-allantoin from urate: step 3/3.</text>
</comment>
<keyword evidence="9" id="KW-1185">Reference proteome</keyword>
<comment type="caution">
    <text evidence="8">The sequence shown here is derived from an EMBL/GenBank/DDBJ whole genome shotgun (WGS) entry which is preliminary data.</text>
</comment>
<dbReference type="NCBIfam" id="NF010372">
    <property type="entry name" value="PRK13798.1"/>
    <property type="match status" value="1"/>
</dbReference>
<dbReference type="InterPro" id="IPR018020">
    <property type="entry name" value="OHCU_decarboxylase"/>
</dbReference>
<dbReference type="Gene3D" id="1.10.3330.10">
    <property type="entry name" value="Oxo-4-hydroxy-4-carboxy-5-ureidoimidazoline decarboxylase"/>
    <property type="match status" value="1"/>
</dbReference>
<keyword evidence="5" id="KW-0210">Decarboxylase</keyword>
<dbReference type="Proteomes" id="UP000586827">
    <property type="component" value="Unassembled WGS sequence"/>
</dbReference>
<dbReference type="GO" id="GO:0051997">
    <property type="term" value="F:2-oxo-4-hydroxy-4-carboxy-5-ureidoimidazoline decarboxylase activity"/>
    <property type="evidence" value="ECO:0007669"/>
    <property type="project" value="UniProtKB-EC"/>
</dbReference>
<sequence length="173" mass="19041">MSSRLEWLGSLPLEEAEEQLLSCCASRQWARKMVANRPYANEASLLEAAEAGIAELAWADVQEALSAHPRIGEREAARHGGLSAQEAEWSQQEQSGAATADAAVQAEFVARNLAYEDRFGHVFLIRATGRSATEMLAALHRRLHNTVEDERALVRAELADIAVLRIRKLLGLI</sequence>
<name>A0A849CB52_9NOCA</name>
<evidence type="ECO:0000259" key="7">
    <source>
        <dbReference type="Pfam" id="PF09349"/>
    </source>
</evidence>
<protein>
    <recommendedName>
        <fullName evidence="3">2-oxo-4-hydroxy-4-carboxy-5-ureidoimidazoline decarboxylase</fullName>
        <ecNumber evidence="3">4.1.1.97</ecNumber>
    </recommendedName>
</protein>
<dbReference type="SUPFAM" id="SSF158694">
    <property type="entry name" value="UraD-Like"/>
    <property type="match status" value="1"/>
</dbReference>
<evidence type="ECO:0000256" key="4">
    <source>
        <dbReference type="ARBA" id="ARBA00022631"/>
    </source>
</evidence>
<dbReference type="EC" id="4.1.1.97" evidence="3"/>
<dbReference type="AlphaFoldDB" id="A0A849CB52"/>
<evidence type="ECO:0000256" key="2">
    <source>
        <dbReference type="ARBA" id="ARBA00004754"/>
    </source>
</evidence>
<evidence type="ECO:0000313" key="9">
    <source>
        <dbReference type="Proteomes" id="UP000586827"/>
    </source>
</evidence>
<evidence type="ECO:0000313" key="8">
    <source>
        <dbReference type="EMBL" id="NNH75762.1"/>
    </source>
</evidence>
<dbReference type="EMBL" id="JABELX010000027">
    <property type="protein sequence ID" value="NNH75762.1"/>
    <property type="molecule type" value="Genomic_DNA"/>
</dbReference>
<dbReference type="GO" id="GO:0006144">
    <property type="term" value="P:purine nucleobase metabolic process"/>
    <property type="evidence" value="ECO:0007669"/>
    <property type="project" value="UniProtKB-KW"/>
</dbReference>